<dbReference type="RefSeq" id="XP_004342626.1">
    <property type="nucleotide sequence ID" value="XM_004342577.2"/>
</dbReference>
<accession>A0A0D2WXK7</accession>
<dbReference type="InterPro" id="IPR001611">
    <property type="entry name" value="Leu-rich_rpt"/>
</dbReference>
<protein>
    <recommendedName>
        <fullName evidence="3">NOD3 protein</fullName>
    </recommendedName>
</protein>
<dbReference type="PANTHER" id="PTHR24114:SF2">
    <property type="entry name" value="F-BOX DOMAIN-CONTAINING PROTEIN-RELATED"/>
    <property type="match status" value="1"/>
</dbReference>
<evidence type="ECO:0008006" key="3">
    <source>
        <dbReference type="Google" id="ProtNLM"/>
    </source>
</evidence>
<dbReference type="PANTHER" id="PTHR24114">
    <property type="entry name" value="LEUCINE RICH REPEAT FAMILY PROTEIN"/>
    <property type="match status" value="1"/>
</dbReference>
<dbReference type="PhylomeDB" id="A0A0D2WXK7"/>
<dbReference type="EMBL" id="KE346376">
    <property type="protein sequence ID" value="KJE97960.1"/>
    <property type="molecule type" value="Genomic_DNA"/>
</dbReference>
<gene>
    <name evidence="1" type="ORF">CAOG_008025</name>
</gene>
<proteinExistence type="predicted"/>
<dbReference type="InterPro" id="IPR032675">
    <property type="entry name" value="LRR_dom_sf"/>
</dbReference>
<sequence length="434" mass="47340">MLSYHSMTESQRELYDCFKNEEDDVQSLSDDEIGDAEAQAIAAALKVNTTLTQLDLSENQIGNVGAQAIAEALKSNKTLTSLSLGKNQTGDAGAQAIAEALKVNTTLTKLNLSWNQVGDDAAKAFAEALKVNKTLTRLKLHQVQIGDAGARAIAEALKVNKTVTELALDGNQIGDVGAQAIAEALKTNKTLTALDLSLNQIGDAGAQAITEAIKVGTTLTTLDLSNNCIDSAVAQLIIEANKLNIADVYTYGQFNPLVLSLLPRLASAEDTHTVFCLLTSGLELENQPASLPALPAEIAELIVDEAHYWQGVQHIKRSQFDDDSPDFILKVTVPQGVNGNSIRVKAIQVLRDWNKRPNNTDDNVFDLIVRDEQGAVRYKFSEKPTVVDRTLELVTILRASHPVIRQMREGWQVQVRPSKFYRNVQFESLYVGYV</sequence>
<dbReference type="InParanoid" id="A0A0D2WXK7"/>
<dbReference type="InterPro" id="IPR052394">
    <property type="entry name" value="LRR-containing"/>
</dbReference>
<dbReference type="Proteomes" id="UP000008743">
    <property type="component" value="Unassembled WGS sequence"/>
</dbReference>
<dbReference type="SMART" id="SM00368">
    <property type="entry name" value="LRR_RI"/>
    <property type="match status" value="7"/>
</dbReference>
<dbReference type="eggNOG" id="KOG4308">
    <property type="taxonomic scope" value="Eukaryota"/>
</dbReference>
<dbReference type="AlphaFoldDB" id="A0A0D2WXK7"/>
<organism evidence="1 2">
    <name type="scientific">Capsaspora owczarzaki (strain ATCC 30864)</name>
    <dbReference type="NCBI Taxonomy" id="595528"/>
    <lineage>
        <taxon>Eukaryota</taxon>
        <taxon>Filasterea</taxon>
        <taxon>Capsaspora</taxon>
    </lineage>
</organism>
<dbReference type="Pfam" id="PF13516">
    <property type="entry name" value="LRR_6"/>
    <property type="match status" value="7"/>
</dbReference>
<keyword evidence="2" id="KW-1185">Reference proteome</keyword>
<dbReference type="Gene3D" id="3.80.10.10">
    <property type="entry name" value="Ribonuclease Inhibitor"/>
    <property type="match status" value="3"/>
</dbReference>
<evidence type="ECO:0000313" key="2">
    <source>
        <dbReference type="Proteomes" id="UP000008743"/>
    </source>
</evidence>
<reference evidence="2" key="1">
    <citation type="submission" date="2011-02" db="EMBL/GenBank/DDBJ databases">
        <title>The Genome Sequence of Capsaspora owczarzaki ATCC 30864.</title>
        <authorList>
            <person name="Russ C."/>
            <person name="Cuomo C."/>
            <person name="Burger G."/>
            <person name="Gray M.W."/>
            <person name="Holland P.W.H."/>
            <person name="King N."/>
            <person name="Lang F.B.F."/>
            <person name="Roger A.J."/>
            <person name="Ruiz-Trillo I."/>
            <person name="Young S.K."/>
            <person name="Zeng Q."/>
            <person name="Gargeya S."/>
            <person name="Alvarado L."/>
            <person name="Berlin A."/>
            <person name="Chapman S.B."/>
            <person name="Chen Z."/>
            <person name="Freedman E."/>
            <person name="Gellesch M."/>
            <person name="Goldberg J."/>
            <person name="Griggs A."/>
            <person name="Gujja S."/>
            <person name="Heilman E."/>
            <person name="Heiman D."/>
            <person name="Howarth C."/>
            <person name="Mehta T."/>
            <person name="Neiman D."/>
            <person name="Pearson M."/>
            <person name="Roberts A."/>
            <person name="Saif S."/>
            <person name="Shea T."/>
            <person name="Shenoy N."/>
            <person name="Sisk P."/>
            <person name="Stolte C."/>
            <person name="Sykes S."/>
            <person name="White J."/>
            <person name="Yandava C."/>
            <person name="Haas B."/>
            <person name="Nusbaum C."/>
            <person name="Birren B."/>
        </authorList>
    </citation>
    <scope>NUCLEOTIDE SEQUENCE</scope>
    <source>
        <strain evidence="2">ATCC 30864</strain>
    </source>
</reference>
<dbReference type="OrthoDB" id="8436363at2759"/>
<dbReference type="SUPFAM" id="SSF52047">
    <property type="entry name" value="RNI-like"/>
    <property type="match status" value="1"/>
</dbReference>
<name>A0A0D2WXK7_CAPO3</name>
<evidence type="ECO:0000313" key="1">
    <source>
        <dbReference type="EMBL" id="KJE97960.1"/>
    </source>
</evidence>